<protein>
    <submittedName>
        <fullName evidence="1">Uncharacterized protein</fullName>
    </submittedName>
</protein>
<sequence>MNRTHLEGAAEALAVQQGYAFHTGPEDGMAHTVRSYPAAWLAPLELHAVEGRGHGRATYDMTLHLLSSGARLSPTERRAALARMEEQLLEIFAALSLDERVLAVEGLSVRPRAFALTPHGEISQTAAARIVTFF</sequence>
<dbReference type="Proteomes" id="UP001055105">
    <property type="component" value="Unassembled WGS sequence"/>
</dbReference>
<comment type="caution">
    <text evidence="1">The sequence shown here is derived from an EMBL/GenBank/DDBJ whole genome shotgun (WGS) entry which is preliminary data.</text>
</comment>
<organism evidence="1 2">
    <name type="scientific">Alistipes finegoldii</name>
    <dbReference type="NCBI Taxonomy" id="214856"/>
    <lineage>
        <taxon>Bacteria</taxon>
        <taxon>Pseudomonadati</taxon>
        <taxon>Bacteroidota</taxon>
        <taxon>Bacteroidia</taxon>
        <taxon>Bacteroidales</taxon>
        <taxon>Rikenellaceae</taxon>
        <taxon>Alistipes</taxon>
    </lineage>
</organism>
<evidence type="ECO:0000313" key="1">
    <source>
        <dbReference type="EMBL" id="GKI20402.1"/>
    </source>
</evidence>
<name>A0AA37KQQ1_9BACT</name>
<dbReference type="AlphaFoldDB" id="A0AA37KQQ1"/>
<gene>
    <name evidence="1" type="ORF">CE91St16_33100</name>
</gene>
<dbReference type="RefSeq" id="WP_244077118.1">
    <property type="nucleotide sequence ID" value="NZ_AP025581.1"/>
</dbReference>
<evidence type="ECO:0000313" key="2">
    <source>
        <dbReference type="Proteomes" id="UP001055105"/>
    </source>
</evidence>
<proteinExistence type="predicted"/>
<reference evidence="1" key="1">
    <citation type="submission" date="2022-01" db="EMBL/GenBank/DDBJ databases">
        <title>Novel bile acid biosynthetic pathways are enriched in the microbiome of centenarians.</title>
        <authorList>
            <person name="Sato Y."/>
            <person name="Atarashi K."/>
            <person name="Plichta R.D."/>
            <person name="Arai Y."/>
            <person name="Sasajima S."/>
            <person name="Kearney M.S."/>
            <person name="Suda W."/>
            <person name="Takeshita K."/>
            <person name="Sasaki T."/>
            <person name="Okamoto S."/>
            <person name="Skelly N.A."/>
            <person name="Okamura Y."/>
            <person name="Vlamakis H."/>
            <person name="Li Y."/>
            <person name="Tanoue T."/>
            <person name="Takei H."/>
            <person name="Nittono H."/>
            <person name="Narushima S."/>
            <person name="Irie J."/>
            <person name="Itoh H."/>
            <person name="Moriya K."/>
            <person name="Sugiura Y."/>
            <person name="Suematsu M."/>
            <person name="Moritoki N."/>
            <person name="Shibata S."/>
            <person name="Littman R.D."/>
            <person name="Fischbach A.M."/>
            <person name="Uwamino Y."/>
            <person name="Inoue T."/>
            <person name="Honda A."/>
            <person name="Hattori M."/>
            <person name="Murai T."/>
            <person name="Xavier J.R."/>
            <person name="Hirose N."/>
            <person name="Honda K."/>
        </authorList>
    </citation>
    <scope>NUCLEOTIDE SEQUENCE</scope>
    <source>
        <strain evidence="1">CE91-St16</strain>
    </source>
</reference>
<accession>A0AA37KQQ1</accession>
<dbReference type="EMBL" id="BQOL01000002">
    <property type="protein sequence ID" value="GKI20402.1"/>
    <property type="molecule type" value="Genomic_DNA"/>
</dbReference>